<dbReference type="Proteomes" id="UP000673691">
    <property type="component" value="Unassembled WGS sequence"/>
</dbReference>
<evidence type="ECO:0000313" key="2">
    <source>
        <dbReference type="Proteomes" id="UP000673691"/>
    </source>
</evidence>
<protein>
    <submittedName>
        <fullName evidence="1">Uncharacterized protein</fullName>
    </submittedName>
</protein>
<accession>A0A8H7ZTC8</accession>
<dbReference type="AlphaFoldDB" id="A0A8H7ZTC8"/>
<organism evidence="1 2">
    <name type="scientific">Olpidium bornovanus</name>
    <dbReference type="NCBI Taxonomy" id="278681"/>
    <lineage>
        <taxon>Eukaryota</taxon>
        <taxon>Fungi</taxon>
        <taxon>Fungi incertae sedis</taxon>
        <taxon>Olpidiomycota</taxon>
        <taxon>Olpidiomycotina</taxon>
        <taxon>Olpidiomycetes</taxon>
        <taxon>Olpidiales</taxon>
        <taxon>Olpidiaceae</taxon>
        <taxon>Olpidium</taxon>
    </lineage>
</organism>
<name>A0A8H7ZTC8_9FUNG</name>
<gene>
    <name evidence="1" type="ORF">BJ554DRAFT_843</name>
</gene>
<reference evidence="1 2" key="1">
    <citation type="journal article" name="Sci. Rep.">
        <title>Genome-scale phylogenetic analyses confirm Olpidium as the closest living zoosporic fungus to the non-flagellated, terrestrial fungi.</title>
        <authorList>
            <person name="Chang Y."/>
            <person name="Rochon D."/>
            <person name="Sekimoto S."/>
            <person name="Wang Y."/>
            <person name="Chovatia M."/>
            <person name="Sandor L."/>
            <person name="Salamov A."/>
            <person name="Grigoriev I.V."/>
            <person name="Stajich J.E."/>
            <person name="Spatafora J.W."/>
        </authorList>
    </citation>
    <scope>NUCLEOTIDE SEQUENCE [LARGE SCALE GENOMIC DNA]</scope>
    <source>
        <strain evidence="1">S191</strain>
    </source>
</reference>
<keyword evidence="2" id="KW-1185">Reference proteome</keyword>
<evidence type="ECO:0000313" key="1">
    <source>
        <dbReference type="EMBL" id="KAG5458854.1"/>
    </source>
</evidence>
<dbReference type="EMBL" id="JAEFCI010007802">
    <property type="protein sequence ID" value="KAG5458854.1"/>
    <property type="molecule type" value="Genomic_DNA"/>
</dbReference>
<sequence length="148" mass="16795">MPTIVHAAKIAQQSVQERPAYGTSERAGFFGEIERRIHGRFEYKGRVFRQGFGRGKRPPREETASWTLRPIKARQDSITGVTEVGEDHSTWTHTGATKIVLDLPLAAWDAGYRPLGIFLANMFCISQSAMKYHSIFDYCPVKMCMRKS</sequence>
<proteinExistence type="predicted"/>
<comment type="caution">
    <text evidence="1">The sequence shown here is derived from an EMBL/GenBank/DDBJ whole genome shotgun (WGS) entry which is preliminary data.</text>
</comment>